<evidence type="ECO:0000313" key="9">
    <source>
        <dbReference type="Proteomes" id="UP000232875"/>
    </source>
</evidence>
<dbReference type="STRING" id="2020962.A0A2N1J9H6"/>
<organism evidence="8 9">
    <name type="scientific">Malassezia vespertilionis</name>
    <dbReference type="NCBI Taxonomy" id="2020962"/>
    <lineage>
        <taxon>Eukaryota</taxon>
        <taxon>Fungi</taxon>
        <taxon>Dikarya</taxon>
        <taxon>Basidiomycota</taxon>
        <taxon>Ustilaginomycotina</taxon>
        <taxon>Malasseziomycetes</taxon>
        <taxon>Malasseziales</taxon>
        <taxon>Malasseziaceae</taxon>
        <taxon>Malassezia</taxon>
    </lineage>
</organism>
<dbReference type="Pfam" id="PF00782">
    <property type="entry name" value="DSPc"/>
    <property type="match status" value="1"/>
</dbReference>
<keyword evidence="3" id="KW-0378">Hydrolase</keyword>
<dbReference type="OrthoDB" id="273181at2759"/>
<feature type="region of interest" description="Disordered" evidence="5">
    <location>
        <begin position="265"/>
        <end position="292"/>
    </location>
</feature>
<reference evidence="8 9" key="1">
    <citation type="submission" date="2017-10" db="EMBL/GenBank/DDBJ databases">
        <title>A novel species of cold-tolerant Malassezia isolated from bats.</title>
        <authorList>
            <person name="Lorch J.M."/>
            <person name="Palmer J.M."/>
            <person name="Vanderwolf K.J."/>
            <person name="Schmidt K.Z."/>
            <person name="Verant M.L."/>
            <person name="Weller T.J."/>
            <person name="Blehert D.S."/>
        </authorList>
    </citation>
    <scope>NUCLEOTIDE SEQUENCE [LARGE SCALE GENOMIC DNA]</scope>
    <source>
        <strain evidence="8 9">NWHC:44797-103</strain>
    </source>
</reference>
<evidence type="ECO:0000256" key="3">
    <source>
        <dbReference type="ARBA" id="ARBA00022801"/>
    </source>
</evidence>
<dbReference type="InterPro" id="IPR029021">
    <property type="entry name" value="Prot-tyrosine_phosphatase-like"/>
</dbReference>
<dbReference type="GO" id="GO:0043409">
    <property type="term" value="P:negative regulation of MAPK cascade"/>
    <property type="evidence" value="ECO:0007669"/>
    <property type="project" value="TreeGrafter"/>
</dbReference>
<gene>
    <name evidence="8" type="ORF">MVES_003074</name>
</gene>
<evidence type="ECO:0000313" key="8">
    <source>
        <dbReference type="EMBL" id="PKI83201.1"/>
    </source>
</evidence>
<keyword evidence="9" id="KW-1185">Reference proteome</keyword>
<dbReference type="PROSITE" id="PS00383">
    <property type="entry name" value="TYR_PHOSPHATASE_1"/>
    <property type="match status" value="1"/>
</dbReference>
<dbReference type="GO" id="GO:0004725">
    <property type="term" value="F:protein tyrosine phosphatase activity"/>
    <property type="evidence" value="ECO:0007669"/>
    <property type="project" value="UniProtKB-EC"/>
</dbReference>
<evidence type="ECO:0000259" key="7">
    <source>
        <dbReference type="PROSITE" id="PS50056"/>
    </source>
</evidence>
<dbReference type="CDD" id="cd14498">
    <property type="entry name" value="DSP"/>
    <property type="match status" value="1"/>
</dbReference>
<sequence>METCNIGAAGRADQRIAAIEGEALLHRLYASEPHLVGGPSAPCATPAAHLGGQCARGATFDPHDRAPVLVLDTRLCSGEDLHLVGSIHIHVSCLLLRRMRRTLQEHKALCDMDAGLAFYIQHPQALARLEEVRRMMRGMLPASYGARPNFDALFDTYWFMDTVVLFDDADLSPEHTTCSGHVFLQFLEAWQASRAQLADADPVLRAGRRGLYHIQGGARALQAIPWSAPFFRELRTSPHAARVCDVEAPHTSKFNALPMLDTSARSAPISAPHSAHPHPHPHPHLPPPPPRPMLPRIDTQPYGGTARSRQEYALAPLNMNSIHAYTGSEAPRTPHGSAPPLAMPTTPPDLRALQISTAIPRFLYFGANIGSDTHVEQLKQHGVCAVLNTAYEIDDDVKVHFHDYLQLPLRDIVEQSGVQRSLHQACAFIDHARLYSQPIYVHCRAGKSRSAMVVMAYLIYAYRVPFQQAYAHVAACREHVSPNIGFIAELMHFERDVLRASSARAPALKRRSSLSPSHHSHTHVAGPAAYAAYRADPTWGADTPNFAPSFDTIHDPSKRNTIATLSPSQSTYEALRDT</sequence>
<dbReference type="EMBL" id="KZ454992">
    <property type="protein sequence ID" value="PKI83201.1"/>
    <property type="molecule type" value="Genomic_DNA"/>
</dbReference>
<dbReference type="Proteomes" id="UP000232875">
    <property type="component" value="Unassembled WGS sequence"/>
</dbReference>
<dbReference type="SMART" id="SM00195">
    <property type="entry name" value="DSPc"/>
    <property type="match status" value="1"/>
</dbReference>
<keyword evidence="4" id="KW-0904">Protein phosphatase</keyword>
<dbReference type="SUPFAM" id="SSF52799">
    <property type="entry name" value="(Phosphotyrosine protein) phosphatases II"/>
    <property type="match status" value="1"/>
</dbReference>
<dbReference type="InterPro" id="IPR000387">
    <property type="entry name" value="Tyr_Pase_dom"/>
</dbReference>
<name>A0A2N1J9H6_9BASI</name>
<dbReference type="InterPro" id="IPR000340">
    <property type="entry name" value="Dual-sp_phosphatase_cat-dom"/>
</dbReference>
<dbReference type="PANTHER" id="PTHR10159">
    <property type="entry name" value="DUAL SPECIFICITY PROTEIN PHOSPHATASE"/>
    <property type="match status" value="1"/>
</dbReference>
<proteinExistence type="inferred from homology"/>
<evidence type="ECO:0000256" key="2">
    <source>
        <dbReference type="ARBA" id="ARBA00013064"/>
    </source>
</evidence>
<feature type="domain" description="Tyrosine-protein phosphatase" evidence="6">
    <location>
        <begin position="354"/>
        <end position="499"/>
    </location>
</feature>
<protein>
    <recommendedName>
        <fullName evidence="2">protein-tyrosine-phosphatase</fullName>
        <ecNumber evidence="2">3.1.3.48</ecNumber>
    </recommendedName>
</protein>
<evidence type="ECO:0000256" key="1">
    <source>
        <dbReference type="ARBA" id="ARBA00008601"/>
    </source>
</evidence>
<dbReference type="PANTHER" id="PTHR10159:SF530">
    <property type="entry name" value="DUAL SPECIFICITY PROTEIN PHOSPHATASE DDB_G0271350-RELATED"/>
    <property type="match status" value="1"/>
</dbReference>
<comment type="similarity">
    <text evidence="1">Belongs to the protein-tyrosine phosphatase family. Non-receptor class dual specificity subfamily.</text>
</comment>
<evidence type="ECO:0000256" key="5">
    <source>
        <dbReference type="SAM" id="MobiDB-lite"/>
    </source>
</evidence>
<dbReference type="InterPro" id="IPR016130">
    <property type="entry name" value="Tyr_Pase_AS"/>
</dbReference>
<dbReference type="Gene3D" id="3.90.190.10">
    <property type="entry name" value="Protein tyrosine phosphatase superfamily"/>
    <property type="match status" value="1"/>
</dbReference>
<dbReference type="PROSITE" id="PS50056">
    <property type="entry name" value="TYR_PHOSPHATASE_2"/>
    <property type="match status" value="1"/>
</dbReference>
<dbReference type="InterPro" id="IPR020422">
    <property type="entry name" value="TYR_PHOSPHATASE_DUAL_dom"/>
</dbReference>
<accession>A0A2N1J9H6</accession>
<feature type="compositionally biased region" description="Low complexity" evidence="5">
    <location>
        <begin position="265"/>
        <end position="274"/>
    </location>
</feature>
<dbReference type="PROSITE" id="PS50054">
    <property type="entry name" value="TYR_PHOSPHATASE_DUAL"/>
    <property type="match status" value="1"/>
</dbReference>
<dbReference type="EC" id="3.1.3.48" evidence="2"/>
<evidence type="ECO:0000259" key="6">
    <source>
        <dbReference type="PROSITE" id="PS50054"/>
    </source>
</evidence>
<feature type="domain" description="Tyrosine specific protein phosphatases" evidence="7">
    <location>
        <begin position="438"/>
        <end position="477"/>
    </location>
</feature>
<evidence type="ECO:0000256" key="4">
    <source>
        <dbReference type="ARBA" id="ARBA00022912"/>
    </source>
</evidence>
<dbReference type="AlphaFoldDB" id="A0A2N1J9H6"/>
<dbReference type="GO" id="GO:0005737">
    <property type="term" value="C:cytoplasm"/>
    <property type="evidence" value="ECO:0007669"/>
    <property type="project" value="TreeGrafter"/>
</dbReference>